<feature type="binding site" evidence="12 15">
    <location>
        <position position="49"/>
    </location>
    <ligand>
        <name>pyruvate</name>
        <dbReference type="ChEBI" id="CHEBI:15361"/>
    </ligand>
</feature>
<keyword evidence="8 12" id="KW-0457">Lysine biosynthesis</keyword>
<dbReference type="GO" id="GO:0008840">
    <property type="term" value="F:4-hydroxy-tetrahydrodipicolinate synthase activity"/>
    <property type="evidence" value="ECO:0007669"/>
    <property type="project" value="UniProtKB-UniRule"/>
</dbReference>
<dbReference type="Gene3D" id="3.20.20.70">
    <property type="entry name" value="Aldolase class I"/>
    <property type="match status" value="1"/>
</dbReference>
<evidence type="ECO:0000256" key="12">
    <source>
        <dbReference type="HAMAP-Rule" id="MF_00418"/>
    </source>
</evidence>
<dbReference type="PRINTS" id="PR00146">
    <property type="entry name" value="DHPICSNTHASE"/>
</dbReference>
<evidence type="ECO:0000256" key="4">
    <source>
        <dbReference type="ARBA" id="ARBA00012086"/>
    </source>
</evidence>
<dbReference type="RefSeq" id="WP_067972560.1">
    <property type="nucleotide sequence ID" value="NZ_CAJHKM010000004.1"/>
</dbReference>
<dbReference type="PROSITE" id="PS00665">
    <property type="entry name" value="DHDPS_1"/>
    <property type="match status" value="1"/>
</dbReference>
<comment type="similarity">
    <text evidence="3 12 13">Belongs to the DapA family.</text>
</comment>
<comment type="catalytic activity">
    <reaction evidence="11 12">
        <text>L-aspartate 4-semialdehyde + pyruvate = (2S,4S)-4-hydroxy-2,3,4,5-tetrahydrodipicolinate + H2O + H(+)</text>
        <dbReference type="Rhea" id="RHEA:34171"/>
        <dbReference type="ChEBI" id="CHEBI:15361"/>
        <dbReference type="ChEBI" id="CHEBI:15377"/>
        <dbReference type="ChEBI" id="CHEBI:15378"/>
        <dbReference type="ChEBI" id="CHEBI:67139"/>
        <dbReference type="ChEBI" id="CHEBI:537519"/>
        <dbReference type="EC" id="4.3.3.7"/>
    </reaction>
</comment>
<accession>A0A0X8FAA7</accession>
<feature type="active site" description="Schiff-base intermediate with substrate" evidence="12 14">
    <location>
        <position position="166"/>
    </location>
</feature>
<keyword evidence="6 12" id="KW-0028">Amino-acid biosynthesis</keyword>
<feature type="site" description="Part of a proton relay during catalysis" evidence="12">
    <location>
        <position position="48"/>
    </location>
</feature>
<dbReference type="PANTHER" id="PTHR12128:SF66">
    <property type="entry name" value="4-HYDROXY-2-OXOGLUTARATE ALDOLASE, MITOCHONDRIAL"/>
    <property type="match status" value="1"/>
</dbReference>
<dbReference type="CDD" id="cd00950">
    <property type="entry name" value="DHDPS"/>
    <property type="match status" value="1"/>
</dbReference>
<keyword evidence="10 12" id="KW-0704">Schiff base</keyword>
<gene>
    <name evidence="12" type="primary">dapA</name>
    <name evidence="16" type="ORF">AWM72_02275</name>
    <name evidence="17" type="ORF">CYJ28_06820</name>
</gene>
<evidence type="ECO:0000313" key="19">
    <source>
        <dbReference type="Proteomes" id="UP000234239"/>
    </source>
</evidence>
<dbReference type="PANTHER" id="PTHR12128">
    <property type="entry name" value="DIHYDRODIPICOLINATE SYNTHASE"/>
    <property type="match status" value="1"/>
</dbReference>
<dbReference type="InterPro" id="IPR005263">
    <property type="entry name" value="DapA"/>
</dbReference>
<dbReference type="SMART" id="SM01130">
    <property type="entry name" value="DHDPS"/>
    <property type="match status" value="1"/>
</dbReference>
<evidence type="ECO:0000256" key="15">
    <source>
        <dbReference type="PIRSR" id="PIRSR001365-2"/>
    </source>
</evidence>
<keyword evidence="7 12" id="KW-0220">Diaminopimelate biosynthesis</keyword>
<dbReference type="Proteomes" id="UP000069912">
    <property type="component" value="Chromosome"/>
</dbReference>
<comment type="function">
    <text evidence="1 12">Catalyzes the condensation of (S)-aspartate-beta-semialdehyde [(S)-ASA] and pyruvate to 4-hydroxy-tetrahydrodipicolinate (HTPA).</text>
</comment>
<evidence type="ECO:0000256" key="5">
    <source>
        <dbReference type="ARBA" id="ARBA00022490"/>
    </source>
</evidence>
<feature type="binding site" evidence="12 15">
    <location>
        <position position="208"/>
    </location>
    <ligand>
        <name>pyruvate</name>
        <dbReference type="ChEBI" id="CHEBI:15361"/>
    </ligand>
</feature>
<evidence type="ECO:0000256" key="1">
    <source>
        <dbReference type="ARBA" id="ARBA00003294"/>
    </source>
</evidence>
<evidence type="ECO:0000313" key="16">
    <source>
        <dbReference type="EMBL" id="AMB93662.1"/>
    </source>
</evidence>
<comment type="subcellular location">
    <subcellularLocation>
        <location evidence="12">Cytoplasm</location>
    </subcellularLocation>
</comment>
<dbReference type="NCBIfam" id="TIGR00674">
    <property type="entry name" value="dapA"/>
    <property type="match status" value="1"/>
</dbReference>
<dbReference type="HAMAP" id="MF_00418">
    <property type="entry name" value="DapA"/>
    <property type="match status" value="1"/>
</dbReference>
<dbReference type="OrthoDB" id="9782828at2"/>
<dbReference type="InterPro" id="IPR020625">
    <property type="entry name" value="Schiff_base-form_aldolases_AS"/>
</dbReference>
<dbReference type="GO" id="GO:0009089">
    <property type="term" value="P:lysine biosynthetic process via diaminopimelate"/>
    <property type="evidence" value="ECO:0007669"/>
    <property type="project" value="UniProtKB-UniRule"/>
</dbReference>
<evidence type="ECO:0000313" key="17">
    <source>
        <dbReference type="EMBL" id="PKZ21610.1"/>
    </source>
</evidence>
<dbReference type="PIRSF" id="PIRSF001365">
    <property type="entry name" value="DHDPS"/>
    <property type="match status" value="1"/>
</dbReference>
<evidence type="ECO:0000313" key="18">
    <source>
        <dbReference type="Proteomes" id="UP000069912"/>
    </source>
</evidence>
<dbReference type="GO" id="GO:0019877">
    <property type="term" value="P:diaminopimelate biosynthetic process"/>
    <property type="evidence" value="ECO:0007669"/>
    <property type="project" value="UniProtKB-UniRule"/>
</dbReference>
<evidence type="ECO:0000256" key="13">
    <source>
        <dbReference type="PIRNR" id="PIRNR001365"/>
    </source>
</evidence>
<dbReference type="EMBL" id="CP014160">
    <property type="protein sequence ID" value="AMB93662.1"/>
    <property type="molecule type" value="Genomic_DNA"/>
</dbReference>
<dbReference type="SUPFAM" id="SSF51569">
    <property type="entry name" value="Aldolase"/>
    <property type="match status" value="1"/>
</dbReference>
<dbReference type="InterPro" id="IPR020624">
    <property type="entry name" value="Schiff_base-form_aldolases_CS"/>
</dbReference>
<evidence type="ECO:0000256" key="9">
    <source>
        <dbReference type="ARBA" id="ARBA00023239"/>
    </source>
</evidence>
<dbReference type="PROSITE" id="PS00666">
    <property type="entry name" value="DHDPS_2"/>
    <property type="match status" value="1"/>
</dbReference>
<feature type="active site" description="Proton donor/acceptor" evidence="12 14">
    <location>
        <position position="137"/>
    </location>
</feature>
<dbReference type="KEGG" id="asan:AWM72_02275"/>
<dbReference type="GeneID" id="92902893"/>
<dbReference type="GO" id="GO:0005829">
    <property type="term" value="C:cytosol"/>
    <property type="evidence" value="ECO:0007669"/>
    <property type="project" value="TreeGrafter"/>
</dbReference>
<dbReference type="EMBL" id="PKGY01000003">
    <property type="protein sequence ID" value="PKZ21610.1"/>
    <property type="molecule type" value="Genomic_DNA"/>
</dbReference>
<comment type="subunit">
    <text evidence="12">Homotetramer; dimer of dimers.</text>
</comment>
<name>A0A0X8FAA7_9LACT</name>
<keyword evidence="5 12" id="KW-0963">Cytoplasm</keyword>
<reference evidence="16 18" key="1">
    <citation type="journal article" date="2016" name="Genome Announc.">
        <title>Complete Genome Sequences of Aerococcus christensenii CCUG 28831T, Aerococcus sanguinicola CCUG 43001T, Aerococcus urinae CCUG 36881T, Aerococcus urinaeequi CCUG 28094T, Aerococcus urinaehominis CCUG 42038 BT, and Aerococcus viridans CCUG 4311T.</title>
        <authorList>
            <person name="Carkaci D."/>
            <person name="Dargis R."/>
            <person name="Nielsen X.C."/>
            <person name="Skovgaard O."/>
            <person name="Fuursted K."/>
            <person name="Christensen J.J."/>
        </authorList>
    </citation>
    <scope>NUCLEOTIDE SEQUENCE [LARGE SCALE GENOMIC DNA]</scope>
    <source>
        <strain evidence="16 18">CCUG43001</strain>
    </source>
</reference>
<evidence type="ECO:0000256" key="6">
    <source>
        <dbReference type="ARBA" id="ARBA00022605"/>
    </source>
</evidence>
<keyword evidence="18" id="KW-1185">Reference proteome</keyword>
<reference evidence="17 19" key="3">
    <citation type="submission" date="2017-12" db="EMBL/GenBank/DDBJ databases">
        <title>Phylogenetic diversity of female urinary microbiome.</title>
        <authorList>
            <person name="Thomas-White K."/>
            <person name="Wolfe A.J."/>
        </authorList>
    </citation>
    <scope>NUCLEOTIDE SEQUENCE [LARGE SCALE GENOMIC DNA]</scope>
    <source>
        <strain evidence="17 19">UMB0139</strain>
    </source>
</reference>
<dbReference type="Proteomes" id="UP000234239">
    <property type="component" value="Unassembled WGS sequence"/>
</dbReference>
<dbReference type="EC" id="4.3.3.7" evidence="4 12"/>
<dbReference type="InterPro" id="IPR013785">
    <property type="entry name" value="Aldolase_TIM"/>
</dbReference>
<proteinExistence type="inferred from homology"/>
<evidence type="ECO:0000256" key="14">
    <source>
        <dbReference type="PIRSR" id="PIRSR001365-1"/>
    </source>
</evidence>
<comment type="pathway">
    <text evidence="2 12">Amino-acid biosynthesis; L-lysine biosynthesis via DAP pathway; (S)-tetrahydrodipicolinate from L-aspartate: step 3/4.</text>
</comment>
<dbReference type="UniPathway" id="UPA00034">
    <property type="reaction ID" value="UER00017"/>
</dbReference>
<dbReference type="Pfam" id="PF00701">
    <property type="entry name" value="DHDPS"/>
    <property type="match status" value="1"/>
</dbReference>
<keyword evidence="9 12" id="KW-0456">Lyase</keyword>
<organism evidence="16 18">
    <name type="scientific">Aerococcus sanguinicola</name>
    <dbReference type="NCBI Taxonomy" id="119206"/>
    <lineage>
        <taxon>Bacteria</taxon>
        <taxon>Bacillati</taxon>
        <taxon>Bacillota</taxon>
        <taxon>Bacilli</taxon>
        <taxon>Lactobacillales</taxon>
        <taxon>Aerococcaceae</taxon>
        <taxon>Aerococcus</taxon>
    </lineage>
</organism>
<evidence type="ECO:0000256" key="11">
    <source>
        <dbReference type="ARBA" id="ARBA00047836"/>
    </source>
</evidence>
<evidence type="ECO:0000256" key="3">
    <source>
        <dbReference type="ARBA" id="ARBA00007592"/>
    </source>
</evidence>
<reference evidence="18" key="2">
    <citation type="submission" date="2016-01" db="EMBL/GenBank/DDBJ databases">
        <title>Six Aerococcus type strain genome sequencing and assembly using PacBio and Illumina Hiseq.</title>
        <authorList>
            <person name="Carkaci D."/>
            <person name="Dargis R."/>
            <person name="Nielsen X.C."/>
            <person name="Skovgaard O."/>
            <person name="Fuursted K."/>
            <person name="Christensen J.J."/>
        </authorList>
    </citation>
    <scope>NUCLEOTIDE SEQUENCE [LARGE SCALE GENOMIC DNA]</scope>
    <source>
        <strain evidence="18">CCUG43001</strain>
    </source>
</reference>
<evidence type="ECO:0000256" key="7">
    <source>
        <dbReference type="ARBA" id="ARBA00022915"/>
    </source>
</evidence>
<protein>
    <recommendedName>
        <fullName evidence="4 12">4-hydroxy-tetrahydrodipicolinate synthase</fullName>
        <shortName evidence="12">HTPA synthase</shortName>
        <ecNumber evidence="4 12">4.3.3.7</ecNumber>
    </recommendedName>
</protein>
<evidence type="ECO:0000256" key="2">
    <source>
        <dbReference type="ARBA" id="ARBA00005120"/>
    </source>
</evidence>
<feature type="site" description="Part of a proton relay during catalysis" evidence="12">
    <location>
        <position position="111"/>
    </location>
</feature>
<evidence type="ECO:0000256" key="8">
    <source>
        <dbReference type="ARBA" id="ARBA00023154"/>
    </source>
</evidence>
<dbReference type="InterPro" id="IPR002220">
    <property type="entry name" value="DapA-like"/>
</dbReference>
<evidence type="ECO:0000256" key="10">
    <source>
        <dbReference type="ARBA" id="ARBA00023270"/>
    </source>
</evidence>
<sequence length="297" mass="32100">MSIYRGSGVAIVTPYQDTEAREINYDVFRQLVERQIEAGTDAIIVAGTTGEASNQTDEEQIDLIRYCVEVVDHRVPVIAGAGSNDTRHGVNLSKACEEAGADALLSVTPYYLKTNQEGLYQHFAAIANAVNIPIILYDVPGRTGMGIAPQTLRRLIDDFENIVGLKDATGNFNHAVDNLHYCGDQVDVYSGNDDTAVPLMSLGGQGVISVLANIAPAEVHEMIHAALDGDFAKARELQAKFKPLIDTLFCEPNPIPVKAALALQGFEVGPTRLPLGKPQEETVNKLKEQMDELGLLG</sequence>
<comment type="caution">
    <text evidence="12">Was originally thought to be a dihydrodipicolinate synthase (DHDPS), catalyzing the condensation of (S)-aspartate-beta-semialdehyde [(S)-ASA] and pyruvate to dihydrodipicolinate (DHDP). However, it was shown in E.coli that the product of the enzymatic reaction is not dihydrodipicolinate but in fact (4S)-4-hydroxy-2,3,4,5-tetrahydro-(2S)-dipicolinic acid (HTPA), and that the consecutive dehydration reaction leading to DHDP is not spontaneous but catalyzed by DapB.</text>
</comment>
<dbReference type="AlphaFoldDB" id="A0A0X8FAA7"/>